<dbReference type="AlphaFoldDB" id="A0A0F9DZZ2"/>
<organism evidence="1">
    <name type="scientific">marine sediment metagenome</name>
    <dbReference type="NCBI Taxonomy" id="412755"/>
    <lineage>
        <taxon>unclassified sequences</taxon>
        <taxon>metagenomes</taxon>
        <taxon>ecological metagenomes</taxon>
    </lineage>
</organism>
<name>A0A0F9DZZ2_9ZZZZ</name>
<dbReference type="EMBL" id="LAZR01026905">
    <property type="protein sequence ID" value="KKL67304.1"/>
    <property type="molecule type" value="Genomic_DNA"/>
</dbReference>
<gene>
    <name evidence="1" type="ORF">LCGC14_2136310</name>
</gene>
<evidence type="ECO:0000313" key="1">
    <source>
        <dbReference type="EMBL" id="KKL67304.1"/>
    </source>
</evidence>
<proteinExistence type="predicted"/>
<accession>A0A0F9DZZ2</accession>
<reference evidence="1" key="1">
    <citation type="journal article" date="2015" name="Nature">
        <title>Complex archaea that bridge the gap between prokaryotes and eukaryotes.</title>
        <authorList>
            <person name="Spang A."/>
            <person name="Saw J.H."/>
            <person name="Jorgensen S.L."/>
            <person name="Zaremba-Niedzwiedzka K."/>
            <person name="Martijn J."/>
            <person name="Lind A.E."/>
            <person name="van Eijk R."/>
            <person name="Schleper C."/>
            <person name="Guy L."/>
            <person name="Ettema T.J."/>
        </authorList>
    </citation>
    <scope>NUCLEOTIDE SEQUENCE</scope>
</reference>
<protein>
    <submittedName>
        <fullName evidence="1">Uncharacterized protein</fullName>
    </submittedName>
</protein>
<comment type="caution">
    <text evidence="1">The sequence shown here is derived from an EMBL/GenBank/DDBJ whole genome shotgun (WGS) entry which is preliminary data.</text>
</comment>
<sequence length="109" mass="12249">MRRHDLGRYLITPAEFERAEELEILRQHILAQRMAEDTAISSGLSLDAIDELRKNTDHNLALPVKPIETCPLCTTYGTGKICPECTRSGIEEANKWRANQPESKDEGAV</sequence>